<dbReference type="OrthoDB" id="3641178at2759"/>
<name>A0A4S3JAX5_9EURO</name>
<sequence>MASISHKSARFESPSSPRSSGQWRRILQDIKLLYFRSQYKQCATRSMEVLRTAAEPPSKIHPVHKTYLYYYCAISYEGMGRAAHQYSSTKLTFLHSALDCFVTCCAVLPDCLSVPDIPDGGSPSTVVEFTSPSETHDPASSSPASSFDTMITDILDREPDSLVEDDPFLDTPCKFPSHQLGNPVLIPSPLKIRKSFEDLNQNAHPLHHQHQENVTPETPARRTRRPPPLPIKIVPFGTTSKESSTVPPLSIHKHRSQHGSGSSMTSSHIMAINRYNNSIRFLRTQINSSITSLHALIDDVRQVQQSRRASKNIRRSGSFWSFSPIMEEGEENLNSGPGLDRASASMSMSGSTKETHAQRIARLRASGWKTVGLRSPSSRWKGAEYYRQYCSAVLDELYLDP</sequence>
<dbReference type="AlphaFoldDB" id="A0A4S3JAX5"/>
<dbReference type="VEuPathDB" id="FungiDB:EYZ11_008431"/>
<reference evidence="3 4" key="1">
    <citation type="submission" date="2019-03" db="EMBL/GenBank/DDBJ databases">
        <title>The genome sequence of a newly discovered highly antifungal drug resistant Aspergillus species, Aspergillus tanneri NIH 1004.</title>
        <authorList>
            <person name="Mounaud S."/>
            <person name="Singh I."/>
            <person name="Joardar V."/>
            <person name="Pakala S."/>
            <person name="Pakala S."/>
            <person name="Venepally P."/>
            <person name="Hoover J."/>
            <person name="Nierman W."/>
            <person name="Chung J."/>
            <person name="Losada L."/>
        </authorList>
    </citation>
    <scope>NUCLEOTIDE SEQUENCE [LARGE SCALE GENOMIC DNA]</scope>
    <source>
        <strain evidence="3 4">NIH1004</strain>
    </source>
</reference>
<reference evidence="2 5" key="2">
    <citation type="submission" date="2019-08" db="EMBL/GenBank/DDBJ databases">
        <title>The genome sequence of a newly discovered highly antifungal drug resistant Aspergillus species, Aspergillus tanneri NIH 1004.</title>
        <authorList>
            <person name="Mounaud S."/>
            <person name="Singh I."/>
            <person name="Joardar V."/>
            <person name="Pakala S."/>
            <person name="Pakala S."/>
            <person name="Venepally P."/>
            <person name="Chung J.K."/>
            <person name="Losada L."/>
            <person name="Nierman W.C."/>
        </authorList>
    </citation>
    <scope>NUCLEOTIDE SEQUENCE [LARGE SCALE GENOMIC DNA]</scope>
    <source>
        <strain evidence="2 5">NIH1004</strain>
    </source>
</reference>
<dbReference type="Proteomes" id="UP000308092">
    <property type="component" value="Unassembled WGS sequence"/>
</dbReference>
<evidence type="ECO:0000313" key="4">
    <source>
        <dbReference type="Proteomes" id="UP000308092"/>
    </source>
</evidence>
<dbReference type="RefSeq" id="XP_033423473.1">
    <property type="nucleotide sequence ID" value="XM_033572921.1"/>
</dbReference>
<keyword evidence="4" id="KW-1185">Reference proteome</keyword>
<gene>
    <name evidence="2" type="ORF">ATNIH1004_008310</name>
    <name evidence="3" type="ORF">EYZ11_008431</name>
</gene>
<dbReference type="GeneID" id="54331012"/>
<evidence type="ECO:0000256" key="1">
    <source>
        <dbReference type="SAM" id="MobiDB-lite"/>
    </source>
</evidence>
<feature type="compositionally biased region" description="Polar residues" evidence="1">
    <location>
        <begin position="237"/>
        <end position="247"/>
    </location>
</feature>
<evidence type="ECO:0000313" key="2">
    <source>
        <dbReference type="EMBL" id="KAA8644112.1"/>
    </source>
</evidence>
<dbReference type="EMBL" id="SOSA01000359">
    <property type="protein sequence ID" value="THC92105.1"/>
    <property type="molecule type" value="Genomic_DNA"/>
</dbReference>
<feature type="region of interest" description="Disordered" evidence="1">
    <location>
        <begin position="204"/>
        <end position="265"/>
    </location>
</feature>
<feature type="region of interest" description="Disordered" evidence="1">
    <location>
        <begin position="1"/>
        <end position="20"/>
    </location>
</feature>
<proteinExistence type="predicted"/>
<dbReference type="Proteomes" id="UP000324241">
    <property type="component" value="Unassembled WGS sequence"/>
</dbReference>
<dbReference type="EMBL" id="QUQM01000006">
    <property type="protein sequence ID" value="KAA8644112.1"/>
    <property type="molecule type" value="Genomic_DNA"/>
</dbReference>
<comment type="caution">
    <text evidence="3">The sequence shown here is derived from an EMBL/GenBank/DDBJ whole genome shotgun (WGS) entry which is preliminary data.</text>
</comment>
<protein>
    <submittedName>
        <fullName evidence="3">Uncharacterized protein</fullName>
    </submittedName>
</protein>
<evidence type="ECO:0000313" key="3">
    <source>
        <dbReference type="EMBL" id="THC92105.1"/>
    </source>
</evidence>
<feature type="region of interest" description="Disordered" evidence="1">
    <location>
        <begin position="128"/>
        <end position="147"/>
    </location>
</feature>
<organism evidence="3 4">
    <name type="scientific">Aspergillus tanneri</name>
    <dbReference type="NCBI Taxonomy" id="1220188"/>
    <lineage>
        <taxon>Eukaryota</taxon>
        <taxon>Fungi</taxon>
        <taxon>Dikarya</taxon>
        <taxon>Ascomycota</taxon>
        <taxon>Pezizomycotina</taxon>
        <taxon>Eurotiomycetes</taxon>
        <taxon>Eurotiomycetidae</taxon>
        <taxon>Eurotiales</taxon>
        <taxon>Aspergillaceae</taxon>
        <taxon>Aspergillus</taxon>
        <taxon>Aspergillus subgen. Circumdati</taxon>
    </lineage>
</organism>
<evidence type="ECO:0000313" key="5">
    <source>
        <dbReference type="Proteomes" id="UP000324241"/>
    </source>
</evidence>
<feature type="region of interest" description="Disordered" evidence="1">
    <location>
        <begin position="331"/>
        <end position="351"/>
    </location>
</feature>
<accession>A0A4S3JAX5</accession>